<dbReference type="NCBIfam" id="TIGR02208">
    <property type="entry name" value="lipid_A_msbB"/>
    <property type="match status" value="1"/>
</dbReference>
<evidence type="ECO:0000256" key="2">
    <source>
        <dbReference type="ARBA" id="ARBA00022519"/>
    </source>
</evidence>
<dbReference type="InterPro" id="IPR011921">
    <property type="entry name" value="Lipid_A_MsbB"/>
</dbReference>
<dbReference type="PIRSF" id="PIRSF026649">
    <property type="entry name" value="MsbB"/>
    <property type="match status" value="1"/>
</dbReference>
<evidence type="ECO:0000256" key="1">
    <source>
        <dbReference type="ARBA" id="ARBA00022475"/>
    </source>
</evidence>
<comment type="pathway">
    <text evidence="6">Bacterial outer membrane biogenesis; lipopolysaccharide biosynthesis.</text>
</comment>
<name>A0ABP9F4N2_9GAMM</name>
<comment type="catalytic activity">
    <reaction evidence="6">
        <text>an alpha-Kdo-(2-&gt;4)-alpha-Kdo-(2-&gt;6)-(acyl)-lipid IVA + a fatty acyl-[ACP] = an alpha-Kdo-(2-&gt;4)-alpha-Kdo-(2-&gt;6)-lipid A + holo-[ACP]</text>
        <dbReference type="Rhea" id="RHEA:69400"/>
        <dbReference type="Rhea" id="RHEA-COMP:9685"/>
        <dbReference type="Rhea" id="RHEA-COMP:14125"/>
        <dbReference type="ChEBI" id="CHEBI:64479"/>
        <dbReference type="ChEBI" id="CHEBI:138651"/>
        <dbReference type="ChEBI" id="CHEBI:176430"/>
        <dbReference type="ChEBI" id="CHEBI:176431"/>
        <dbReference type="EC" id="2.3.1.243"/>
    </reaction>
</comment>
<dbReference type="CDD" id="cd07984">
    <property type="entry name" value="LPLAT_LABLAT-like"/>
    <property type="match status" value="1"/>
</dbReference>
<keyword evidence="2 6" id="KW-0997">Cell inner membrane</keyword>
<evidence type="ECO:0000256" key="6">
    <source>
        <dbReference type="HAMAP-Rule" id="MF_01944"/>
    </source>
</evidence>
<evidence type="ECO:0000256" key="5">
    <source>
        <dbReference type="ARBA" id="ARBA00023315"/>
    </source>
</evidence>
<comment type="caution">
    <text evidence="7">The sequence shown here is derived from an EMBL/GenBank/DDBJ whole genome shotgun (WGS) entry which is preliminary data.</text>
</comment>
<keyword evidence="3 6" id="KW-0808">Transferase</keyword>
<keyword evidence="4 6" id="KW-0472">Membrane</keyword>
<comment type="subcellular location">
    <subcellularLocation>
        <location evidence="6">Cell inner membrane</location>
        <topology evidence="6">Single-pass membrane protein</topology>
    </subcellularLocation>
</comment>
<keyword evidence="5 6" id="KW-0012">Acyltransferase</keyword>
<feature type="transmembrane region" description="Helical" evidence="6">
    <location>
        <begin position="20"/>
        <end position="38"/>
    </location>
</feature>
<keyword evidence="6" id="KW-0448">Lipopolysaccharide biosynthesis</keyword>
<dbReference type="InterPro" id="IPR004960">
    <property type="entry name" value="LipA_acyltrans"/>
</dbReference>
<evidence type="ECO:0000256" key="4">
    <source>
        <dbReference type="ARBA" id="ARBA00023136"/>
    </source>
</evidence>
<evidence type="ECO:0000313" key="7">
    <source>
        <dbReference type="EMBL" id="GAA4892833.1"/>
    </source>
</evidence>
<dbReference type="PANTHER" id="PTHR30606:SF4">
    <property type="entry name" value="LIPID A BIOSYNTHESIS MYRISTOYLTRANSFERASE"/>
    <property type="match status" value="1"/>
</dbReference>
<evidence type="ECO:0000256" key="3">
    <source>
        <dbReference type="ARBA" id="ARBA00022679"/>
    </source>
</evidence>
<evidence type="ECO:0000313" key="8">
    <source>
        <dbReference type="Proteomes" id="UP001499988"/>
    </source>
</evidence>
<dbReference type="EC" id="2.3.1.243" evidence="6"/>
<protein>
    <recommendedName>
        <fullName evidence="6">Lipid A biosynthesis acyltransferase</fullName>
        <ecNumber evidence="6">2.3.1.243</ecNumber>
    </recommendedName>
    <alternativeName>
        <fullName evidence="6">Kdo(2)-lauroyl-lipid IV(A) acyltransferase</fullName>
    </alternativeName>
</protein>
<feature type="short sequence motif" description="HXXXXD motif" evidence="6">
    <location>
        <begin position="138"/>
        <end position="143"/>
    </location>
</feature>
<organism evidence="7 8">
    <name type="scientific">Ferrimonas pelagia</name>
    <dbReference type="NCBI Taxonomy" id="1177826"/>
    <lineage>
        <taxon>Bacteria</taxon>
        <taxon>Pseudomonadati</taxon>
        <taxon>Pseudomonadota</taxon>
        <taxon>Gammaproteobacteria</taxon>
        <taxon>Alteromonadales</taxon>
        <taxon>Ferrimonadaceae</taxon>
        <taxon>Ferrimonas</taxon>
    </lineage>
</organism>
<dbReference type="PANTHER" id="PTHR30606">
    <property type="entry name" value="LIPID A BIOSYNTHESIS LAUROYL ACYLTRANSFERASE"/>
    <property type="match status" value="1"/>
</dbReference>
<dbReference type="NCBIfam" id="NF006507">
    <property type="entry name" value="PRK08943.1"/>
    <property type="match status" value="1"/>
</dbReference>
<keyword evidence="6" id="KW-0812">Transmembrane</keyword>
<keyword evidence="6" id="KW-1133">Transmembrane helix</keyword>
<keyword evidence="1 6" id="KW-1003">Cell membrane</keyword>
<accession>A0ABP9F4N2</accession>
<proteinExistence type="inferred from homology"/>
<comment type="pathway">
    <text evidence="6">Glycolipid biosynthesis; KDO(2)-lipid A biosynthesis; KDO(2)-lipid A from CMP-3-deoxy-D-manno-octulosonate and lipid IV(A): step 4/4.</text>
</comment>
<dbReference type="HAMAP" id="MF_01944">
    <property type="entry name" value="Lipid_A_LpxM"/>
    <property type="match status" value="1"/>
</dbReference>
<comment type="function">
    <text evidence="6">Catalyzes the transfer of an acyl chain from an acyl-[acyl-carrier-protein] (ACP) to a Kdo(2)-(acyl)-lipid IV(A) to form a Kdo(2)-lipid A.</text>
</comment>
<dbReference type="EMBL" id="BAABJZ010000089">
    <property type="protein sequence ID" value="GAA4892833.1"/>
    <property type="molecule type" value="Genomic_DNA"/>
</dbReference>
<dbReference type="Proteomes" id="UP001499988">
    <property type="component" value="Unassembled WGS sequence"/>
</dbReference>
<gene>
    <name evidence="7" type="primary">lpxM_2</name>
    <name evidence="6" type="synonym">lpxM</name>
    <name evidence="7" type="ORF">GCM10023333_27610</name>
</gene>
<dbReference type="Pfam" id="PF03279">
    <property type="entry name" value="Lip_A_acyltrans"/>
    <property type="match status" value="1"/>
</dbReference>
<comment type="similarity">
    <text evidence="6">Belongs to the LpxL/LpxM/LpxP family. LpxM subfamily.</text>
</comment>
<reference evidence="8" key="1">
    <citation type="journal article" date="2019" name="Int. J. Syst. Evol. Microbiol.">
        <title>The Global Catalogue of Microorganisms (GCM) 10K type strain sequencing project: providing services to taxonomists for standard genome sequencing and annotation.</title>
        <authorList>
            <consortium name="The Broad Institute Genomics Platform"/>
            <consortium name="The Broad Institute Genome Sequencing Center for Infectious Disease"/>
            <person name="Wu L."/>
            <person name="Ma J."/>
        </authorList>
    </citation>
    <scope>NUCLEOTIDE SEQUENCE [LARGE SCALE GENOMIC DNA]</scope>
    <source>
        <strain evidence="8">JCM 18401</strain>
    </source>
</reference>
<keyword evidence="8" id="KW-1185">Reference proteome</keyword>
<sequence>MASVTSDHHQPHFQWSFLHPRYWGLWLGLLFALFLAFWPSRLRDRFAAWLGRSVGRRSRGARFRARVNLKTCFPDWDEQTVEQTLDRMFERAAQVMLSTGTLAVRSPRYLERRIKLRGEEHLQPLLDAGKPVVLMVPHSWAIEFPGVLIASRGHRWTTMMNPNPNPMLDWMMLLGRNRFQGKMYTRKHGIKAMLAALRDGHTAYYLPDQDHGMAKSEYVPFFATYKATLPGLGRMIEATGAVVVPLFATYNPETGLYEGHIRPAMLDLPSGDPAVDARRMNEELEAMIAPHPEQYMWILKILRSRPEGEIDPYTLAKRAQS</sequence>